<comment type="similarity">
    <text evidence="1">Belongs to the FGGY kinase family.</text>
</comment>
<dbReference type="STRING" id="1147741.A0A0R3RIK5"/>
<dbReference type="GO" id="GO:0050277">
    <property type="term" value="F:sedoheptulokinase activity"/>
    <property type="evidence" value="ECO:0007669"/>
    <property type="project" value="TreeGrafter"/>
</dbReference>
<dbReference type="Pfam" id="PF00370">
    <property type="entry name" value="FGGY_N"/>
    <property type="match status" value="1"/>
</dbReference>
<protein>
    <submittedName>
        <fullName evidence="6">FGGY_N domain-containing protein</fullName>
    </submittedName>
</protein>
<keyword evidence="3" id="KW-0418">Kinase</keyword>
<evidence type="ECO:0000256" key="3">
    <source>
        <dbReference type="ARBA" id="ARBA00022777"/>
    </source>
</evidence>
<evidence type="ECO:0000256" key="2">
    <source>
        <dbReference type="ARBA" id="ARBA00022679"/>
    </source>
</evidence>
<dbReference type="WBParaSite" id="EEL_0000131301-mRNA-1">
    <property type="protein sequence ID" value="EEL_0000131301-mRNA-1"/>
    <property type="gene ID" value="EEL_0000131301"/>
</dbReference>
<dbReference type="Gene3D" id="3.30.420.40">
    <property type="match status" value="2"/>
</dbReference>
<evidence type="ECO:0000313" key="6">
    <source>
        <dbReference type="WBParaSite" id="EEL_0000131301-mRNA-1"/>
    </source>
</evidence>
<dbReference type="CDD" id="cd07777">
    <property type="entry name" value="ASKHA_NBD_FGGY_SHK"/>
    <property type="match status" value="1"/>
</dbReference>
<dbReference type="InterPro" id="IPR043129">
    <property type="entry name" value="ATPase_NBD"/>
</dbReference>
<evidence type="ECO:0000313" key="5">
    <source>
        <dbReference type="Proteomes" id="UP000050640"/>
    </source>
</evidence>
<feature type="domain" description="Carbohydrate kinase FGGY N-terminal" evidence="4">
    <location>
        <begin position="9"/>
        <end position="116"/>
    </location>
</feature>
<accession>A0A0R3RIK5</accession>
<dbReference type="PANTHER" id="PTHR10196:SF67">
    <property type="entry name" value="SEDOHEPTULOKINASE"/>
    <property type="match status" value="1"/>
</dbReference>
<dbReference type="Proteomes" id="UP000050640">
    <property type="component" value="Unplaced"/>
</dbReference>
<proteinExistence type="inferred from homology"/>
<dbReference type="InterPro" id="IPR018484">
    <property type="entry name" value="FGGY_N"/>
</dbReference>
<dbReference type="GO" id="GO:0006071">
    <property type="term" value="P:glycerol metabolic process"/>
    <property type="evidence" value="ECO:0007669"/>
    <property type="project" value="TreeGrafter"/>
</dbReference>
<evidence type="ECO:0000259" key="4">
    <source>
        <dbReference type="Pfam" id="PF00370"/>
    </source>
</evidence>
<dbReference type="GO" id="GO:0005829">
    <property type="term" value="C:cytosol"/>
    <property type="evidence" value="ECO:0007669"/>
    <property type="project" value="TreeGrafter"/>
</dbReference>
<dbReference type="AlphaFoldDB" id="A0A0R3RIK5"/>
<dbReference type="SUPFAM" id="SSF53067">
    <property type="entry name" value="Actin-like ATPase domain"/>
    <property type="match status" value="2"/>
</dbReference>
<keyword evidence="5" id="KW-1185">Reference proteome</keyword>
<organism evidence="5 6">
    <name type="scientific">Elaeophora elaphi</name>
    <dbReference type="NCBI Taxonomy" id="1147741"/>
    <lineage>
        <taxon>Eukaryota</taxon>
        <taxon>Metazoa</taxon>
        <taxon>Ecdysozoa</taxon>
        <taxon>Nematoda</taxon>
        <taxon>Chromadorea</taxon>
        <taxon>Rhabditida</taxon>
        <taxon>Spirurina</taxon>
        <taxon>Spiruromorpha</taxon>
        <taxon>Filarioidea</taxon>
        <taxon>Onchocercidae</taxon>
        <taxon>Elaeophora</taxon>
    </lineage>
</organism>
<keyword evidence="2" id="KW-0808">Transferase</keyword>
<dbReference type="PANTHER" id="PTHR10196">
    <property type="entry name" value="SUGAR KINASE"/>
    <property type="match status" value="1"/>
</dbReference>
<name>A0A0R3RIK5_9BILA</name>
<reference evidence="6" key="1">
    <citation type="submission" date="2017-02" db="UniProtKB">
        <authorList>
            <consortium name="WormBaseParasite"/>
        </authorList>
    </citation>
    <scope>IDENTIFICATION</scope>
</reference>
<sequence length="462" mass="50513">MDKTTVNDYFIGIDIGTTSVKCCILDMNGRIVMEKSAVHDAWLKNESNLHGEQDPVKIMDALHNLIKSMEVKLSSNVTVSITGQMHGIVFWNGHDLVEGKFNCSPLITWTDQRVSKEFLDSLPRWDCGCLHIGFGMVTLAWFHSCGQLNPAWTCCGTIMDMVICYLSQSSNASIGIQNAYSWGYCTYDGYWTASDELIPKHLLPTICSTEEIVGLVKHADFGLPVGAKLLASCGDLQSTVYPLLEPGTAVLNLGTSAQLCFSPTIDRTAFTPLLTEPFFGESGKRKIVVAASMNGGNAINLIAEKIVEWASQLISGNNDLQVDYEKLNSILNGKSGKCLSSTINVQPVFLPDRADNVLSCISGISSSTTIEELLHRTACGIVSNLFRLLPPSQLREWGIERIKLAGNANRNYFIDEIIHQCQGLLEVSASTGTYTRCSAAYGAALHALHSTYKMNAVLCSFK</sequence>
<evidence type="ECO:0000256" key="1">
    <source>
        <dbReference type="ARBA" id="ARBA00009156"/>
    </source>
</evidence>